<keyword evidence="5 8" id="KW-0067">ATP-binding</keyword>
<name>A0A193LEN2_9GAMM</name>
<dbReference type="KEGG" id="woc:BA177_06870"/>
<dbReference type="Gene3D" id="3.60.20.10">
    <property type="entry name" value="Glutamine Phosphoribosylpyrophosphate, subunit 1, domain 1"/>
    <property type="match status" value="1"/>
</dbReference>
<comment type="catalytic activity">
    <reaction evidence="7">
        <text>L-aspartate + L-glutamine + ATP + H2O = L-asparagine + L-glutamate + AMP + diphosphate + H(+)</text>
        <dbReference type="Rhea" id="RHEA:12228"/>
        <dbReference type="ChEBI" id="CHEBI:15377"/>
        <dbReference type="ChEBI" id="CHEBI:15378"/>
        <dbReference type="ChEBI" id="CHEBI:29985"/>
        <dbReference type="ChEBI" id="CHEBI:29991"/>
        <dbReference type="ChEBI" id="CHEBI:30616"/>
        <dbReference type="ChEBI" id="CHEBI:33019"/>
        <dbReference type="ChEBI" id="CHEBI:58048"/>
        <dbReference type="ChEBI" id="CHEBI:58359"/>
        <dbReference type="ChEBI" id="CHEBI:456215"/>
        <dbReference type="EC" id="6.3.5.4"/>
    </reaction>
</comment>
<dbReference type="GO" id="GO:0005829">
    <property type="term" value="C:cytosol"/>
    <property type="evidence" value="ECO:0007669"/>
    <property type="project" value="TreeGrafter"/>
</dbReference>
<dbReference type="GO" id="GO:0005524">
    <property type="term" value="F:ATP binding"/>
    <property type="evidence" value="ECO:0007669"/>
    <property type="project" value="UniProtKB-KW"/>
</dbReference>
<evidence type="ECO:0000256" key="5">
    <source>
        <dbReference type="ARBA" id="ARBA00022840"/>
    </source>
</evidence>
<dbReference type="EMBL" id="CP016268">
    <property type="protein sequence ID" value="ANO50967.1"/>
    <property type="molecule type" value="Genomic_DNA"/>
</dbReference>
<evidence type="ECO:0000256" key="6">
    <source>
        <dbReference type="ARBA" id="ARBA00022962"/>
    </source>
</evidence>
<dbReference type="InterPro" id="IPR051786">
    <property type="entry name" value="ASN_synthetase/amidase"/>
</dbReference>
<feature type="binding site" evidence="8">
    <location>
        <position position="274"/>
    </location>
    <ligand>
        <name>ATP</name>
        <dbReference type="ChEBI" id="CHEBI:30616"/>
    </ligand>
</feature>
<keyword evidence="6" id="KW-0315">Glutamine amidotransferase</keyword>
<dbReference type="STRING" id="1548547.BA177_06870"/>
<evidence type="ECO:0000256" key="9">
    <source>
        <dbReference type="PIRSR" id="PIRSR001589-3"/>
    </source>
</evidence>
<protein>
    <recommendedName>
        <fullName evidence="3">asparagine synthase (glutamine-hydrolyzing)</fullName>
        <ecNumber evidence="3">6.3.5.4</ecNumber>
    </recommendedName>
</protein>
<dbReference type="InterPro" id="IPR029055">
    <property type="entry name" value="Ntn_hydrolases_N"/>
</dbReference>
<evidence type="ECO:0000256" key="2">
    <source>
        <dbReference type="ARBA" id="ARBA00005752"/>
    </source>
</evidence>
<dbReference type="GO" id="GO:0006529">
    <property type="term" value="P:asparagine biosynthetic process"/>
    <property type="evidence" value="ECO:0007669"/>
    <property type="project" value="InterPro"/>
</dbReference>
<proteinExistence type="inferred from homology"/>
<evidence type="ECO:0000256" key="4">
    <source>
        <dbReference type="ARBA" id="ARBA00022741"/>
    </source>
</evidence>
<dbReference type="GO" id="GO:0004066">
    <property type="term" value="F:asparagine synthase (glutamine-hydrolyzing) activity"/>
    <property type="evidence" value="ECO:0007669"/>
    <property type="project" value="UniProtKB-EC"/>
</dbReference>
<organism evidence="11 12">
    <name type="scientific">Woeseia oceani</name>
    <dbReference type="NCBI Taxonomy" id="1548547"/>
    <lineage>
        <taxon>Bacteria</taxon>
        <taxon>Pseudomonadati</taxon>
        <taxon>Pseudomonadota</taxon>
        <taxon>Gammaproteobacteria</taxon>
        <taxon>Woeseiales</taxon>
        <taxon>Woeseiaceae</taxon>
        <taxon>Woeseia</taxon>
    </lineage>
</organism>
<dbReference type="NCBIfam" id="TIGR01536">
    <property type="entry name" value="asn_synth_AEB"/>
    <property type="match status" value="1"/>
</dbReference>
<dbReference type="PANTHER" id="PTHR43284:SF1">
    <property type="entry name" value="ASPARAGINE SYNTHETASE"/>
    <property type="match status" value="1"/>
</dbReference>
<dbReference type="Gene3D" id="3.40.50.620">
    <property type="entry name" value="HUPs"/>
    <property type="match status" value="1"/>
</dbReference>
<gene>
    <name evidence="11" type="ORF">BA177_06870</name>
</gene>
<accession>A0A193LEN2</accession>
<evidence type="ECO:0000256" key="3">
    <source>
        <dbReference type="ARBA" id="ARBA00012737"/>
    </source>
</evidence>
<evidence type="ECO:0000313" key="12">
    <source>
        <dbReference type="Proteomes" id="UP000092695"/>
    </source>
</evidence>
<feature type="domain" description="Glutamine amidotransferase type-2" evidence="10">
    <location>
        <begin position="1"/>
        <end position="198"/>
    </location>
</feature>
<dbReference type="Pfam" id="PF00733">
    <property type="entry name" value="Asn_synthase"/>
    <property type="match status" value="1"/>
</dbReference>
<dbReference type="InterPro" id="IPR033738">
    <property type="entry name" value="AsnB_N"/>
</dbReference>
<evidence type="ECO:0000256" key="7">
    <source>
        <dbReference type="ARBA" id="ARBA00048741"/>
    </source>
</evidence>
<dbReference type="PIRSF" id="PIRSF001589">
    <property type="entry name" value="Asn_synthetase_glu-h"/>
    <property type="match status" value="1"/>
</dbReference>
<comment type="similarity">
    <text evidence="2">Belongs to the asparagine synthetase family.</text>
</comment>
<dbReference type="SUPFAM" id="SSF56235">
    <property type="entry name" value="N-terminal nucleophile aminohydrolases (Ntn hydrolases)"/>
    <property type="match status" value="1"/>
</dbReference>
<dbReference type="CDD" id="cd00712">
    <property type="entry name" value="AsnB"/>
    <property type="match status" value="1"/>
</dbReference>
<evidence type="ECO:0000259" key="10">
    <source>
        <dbReference type="PROSITE" id="PS51278"/>
    </source>
</evidence>
<dbReference type="Proteomes" id="UP000092695">
    <property type="component" value="Chromosome"/>
</dbReference>
<dbReference type="InterPro" id="IPR014729">
    <property type="entry name" value="Rossmann-like_a/b/a_fold"/>
</dbReference>
<feature type="site" description="Important for beta-aspartyl-AMP intermediate formation" evidence="9">
    <location>
        <position position="349"/>
    </location>
</feature>
<evidence type="ECO:0000256" key="8">
    <source>
        <dbReference type="PIRSR" id="PIRSR001589-2"/>
    </source>
</evidence>
<dbReference type="AlphaFoldDB" id="A0A193LEN2"/>
<dbReference type="CDD" id="cd01991">
    <property type="entry name" value="Asn_synthase_B_C"/>
    <property type="match status" value="1"/>
</dbReference>
<comment type="pathway">
    <text evidence="1">Amino-acid biosynthesis; L-asparagine biosynthesis; L-asparagine from L-aspartate (L-Gln route): step 1/1.</text>
</comment>
<feature type="binding site" evidence="8">
    <location>
        <position position="85"/>
    </location>
    <ligand>
        <name>L-glutamine</name>
        <dbReference type="ChEBI" id="CHEBI:58359"/>
    </ligand>
</feature>
<sequence>MDERAVLAMRDCMVYRGPDEEGVYVDRDLGLGHRRLSIIGLTTGQQPMTDATGNLCIVYNGETYNYAALRASLQSKGYSFRTDSDTEVVLNLYAEYGADCVTHMNGLFAFAVWDKRKRELFIARDRLGIKPLYYTNTDKGFVFASEIKSVLASGLHEPRINTQAVYEYFMFRAVCGEQTLFDGVQSLLPGHHMLVSDEGVTIQQYWNEHSGSDTGIHTMDAAVDRLDELLTDAVNVRLMSEVPLGTFCSGGVDSSLVTALAARARGSAINTFSVGFDEVAFDESEYARKVSAKYGTTHHEIRITSKDFADYVPQLVHLNDEPLNFANSVHIYAVSKLAKDFVTVVLTGEGADELFLGYPRYHLPRFAATLDRVSWLSKPLLSTAATVLRDHRFAKLRRYLDISREDRVLLNAASGQDEEVRAVLDNVIPSSLDYRRKIAHELADGGDIMARLSVNDQKTYLVSILNRQDKMSMGASIEARVPFLDYRVVEFANHLQSSCKTRGWDTKQVVKKVASRYLPDDVVHRRKSGFGVPLAQYFRESDGLGATIERLINDTDYEGLLDKSTLQDRLAQHRDGKADHSEILWTTLNFLTWKEQYEL</sequence>
<evidence type="ECO:0000313" key="11">
    <source>
        <dbReference type="EMBL" id="ANO50967.1"/>
    </source>
</evidence>
<dbReference type="InterPro" id="IPR006426">
    <property type="entry name" value="Asn_synth_AEB"/>
</dbReference>
<dbReference type="InterPro" id="IPR017932">
    <property type="entry name" value="GATase_2_dom"/>
</dbReference>
<reference evidence="11 12" key="1">
    <citation type="submission" date="2016-06" db="EMBL/GenBank/DDBJ databases">
        <title>Complete genome sequence of a deep-branching marine Gamma Proteobacterium Woeseia oceani type strain XK5.</title>
        <authorList>
            <person name="Mu D."/>
            <person name="Du Z."/>
        </authorList>
    </citation>
    <scope>NUCLEOTIDE SEQUENCE [LARGE SCALE GENOMIC DNA]</scope>
    <source>
        <strain evidence="11 12">XK5</strain>
    </source>
</reference>
<evidence type="ECO:0000256" key="1">
    <source>
        <dbReference type="ARBA" id="ARBA00005187"/>
    </source>
</evidence>
<dbReference type="InterPro" id="IPR001962">
    <property type="entry name" value="Asn_synthase"/>
</dbReference>
<dbReference type="Pfam" id="PF13537">
    <property type="entry name" value="GATase_7"/>
    <property type="match status" value="1"/>
</dbReference>
<keyword evidence="12" id="KW-1185">Reference proteome</keyword>
<keyword evidence="4 8" id="KW-0547">Nucleotide-binding</keyword>
<dbReference type="PROSITE" id="PS51278">
    <property type="entry name" value="GATASE_TYPE_2"/>
    <property type="match status" value="1"/>
</dbReference>
<dbReference type="SUPFAM" id="SSF52402">
    <property type="entry name" value="Adenine nucleotide alpha hydrolases-like"/>
    <property type="match status" value="1"/>
</dbReference>
<dbReference type="PANTHER" id="PTHR43284">
    <property type="entry name" value="ASPARAGINE SYNTHETASE (GLUTAMINE-HYDROLYZING)"/>
    <property type="match status" value="1"/>
</dbReference>
<dbReference type="EC" id="6.3.5.4" evidence="3"/>